<evidence type="ECO:0000256" key="7">
    <source>
        <dbReference type="ARBA" id="ARBA00023242"/>
    </source>
</evidence>
<dbReference type="InterPro" id="IPR029063">
    <property type="entry name" value="SAM-dependent_MTases_sf"/>
</dbReference>
<keyword evidence="7 8" id="KW-0539">Nucleus</keyword>
<dbReference type="PROSITE" id="PS51679">
    <property type="entry name" value="SAM_MT_C5"/>
    <property type="match status" value="1"/>
</dbReference>
<dbReference type="EMBL" id="CAUOFW020000348">
    <property type="protein sequence ID" value="CAK9134212.1"/>
    <property type="molecule type" value="Genomic_DNA"/>
</dbReference>
<organism evidence="13 14">
    <name type="scientific">Ilex paraguariensis</name>
    <name type="common">yerba mate</name>
    <dbReference type="NCBI Taxonomy" id="185542"/>
    <lineage>
        <taxon>Eukaryota</taxon>
        <taxon>Viridiplantae</taxon>
        <taxon>Streptophyta</taxon>
        <taxon>Embryophyta</taxon>
        <taxon>Tracheophyta</taxon>
        <taxon>Spermatophyta</taxon>
        <taxon>Magnoliopsida</taxon>
        <taxon>eudicotyledons</taxon>
        <taxon>Gunneridae</taxon>
        <taxon>Pentapetalae</taxon>
        <taxon>asterids</taxon>
        <taxon>campanulids</taxon>
        <taxon>Aquifoliales</taxon>
        <taxon>Aquifoliaceae</taxon>
        <taxon>Ilex</taxon>
    </lineage>
</organism>
<proteinExistence type="inferred from homology"/>
<dbReference type="FunFam" id="3.40.50.150:FF:000128">
    <property type="entry name" value="DNA (cytosine-5)-methyltransferase"/>
    <property type="match status" value="1"/>
</dbReference>
<comment type="catalytic activity">
    <reaction evidence="8">
        <text>a 2'-deoxycytidine in DNA + S-adenosyl-L-methionine = a 5-methyl-2'-deoxycytidine in DNA + S-adenosyl-L-homocysteine + H(+)</text>
        <dbReference type="Rhea" id="RHEA:13681"/>
        <dbReference type="Rhea" id="RHEA-COMP:11369"/>
        <dbReference type="Rhea" id="RHEA-COMP:11370"/>
        <dbReference type="ChEBI" id="CHEBI:15378"/>
        <dbReference type="ChEBI" id="CHEBI:57856"/>
        <dbReference type="ChEBI" id="CHEBI:59789"/>
        <dbReference type="ChEBI" id="CHEBI:85452"/>
        <dbReference type="ChEBI" id="CHEBI:85454"/>
        <dbReference type="EC" id="2.1.1.37"/>
    </reaction>
</comment>
<dbReference type="SMART" id="SM00439">
    <property type="entry name" value="BAH"/>
    <property type="match status" value="2"/>
</dbReference>
<keyword evidence="6 8" id="KW-0238">DNA-binding</keyword>
<feature type="compositionally biased region" description="Basic and acidic residues" evidence="11">
    <location>
        <begin position="671"/>
        <end position="684"/>
    </location>
</feature>
<dbReference type="PROSITE" id="PS51038">
    <property type="entry name" value="BAH"/>
    <property type="match status" value="2"/>
</dbReference>
<dbReference type="EC" id="2.1.1.37" evidence="8"/>
<dbReference type="Gene3D" id="3.90.120.10">
    <property type="entry name" value="DNA Methylase, subunit A, domain 2"/>
    <property type="match status" value="2"/>
</dbReference>
<dbReference type="InterPro" id="IPR022702">
    <property type="entry name" value="Cytosine_MeTrfase1_RFD"/>
</dbReference>
<dbReference type="InterPro" id="IPR001025">
    <property type="entry name" value="BAH_dom"/>
</dbReference>
<sequence>MDKKRTKGKSKNALSDNSGEDPHADVSTKSKQKRVRSEIRENVPGSPKMPKRTVSSTTSKHKSIRSSDKSMIVEAKRIQVVKDEETAISSTTGQVDIKPNRRLTDFIFHDADGKPQPVEMLEVCDLYVSGLILSLEGPSGEEKDTGVLCEGFGPLESWAISGYEDGSPVIWVSTEIADYDCVKPATSYKMLYGLFFEKARACVEIYKRLSKSSGGNPDLCADELLAAVVRSLSGSKNFPRGASIKDLIISWGGFIYNQLIGLDETSTNNDQMFSELPVLVALRENSKKCKDFEPAKTVPSGVVLRTDVRTGDGDTMNQLNTSTCATEEDEDEDMKLASLLQEKENWQSLRHKKRQRSVTSSNKFYLKINEDEIANDYPFPAYYKTSIPETDEYIIFDNDMDAYDPDQLPRSKLHNWSLYNSDSRLISLELLPMKPCADIDVTIYGSGIMTADDGSGFCLDADSHLSSSSSSGSQDVDGIPMYLSAIKEWMIEFGSSMVFISIRTDMAWYRLGKPSKQYTPWYEPVLKTARLAISIITLLKEQSRVSRLSFADVIKSVSEFNNDHPSYISTSPTVVERYVVVHGQIILQQFAEYPDHTIRKCAFVNGLYEKMEERHHTKWLVKKKVILKKEANMNPRATMAPLVSKRKAMPATTTRLISRIWGEYYSNYLPDDSKEDNGQELKYDEVEEEEEENEEEDTEEVEEQKILLPEEIKKPQLASKHRKTDYSTSEIVWDGDTVGKTCAGEAIYKQAIVRGNVVAVGGSVLVETANSNEYLPIYFVEYMFEDFDARKLVHGRLMLRGFQTVLGNTANEREVFLTNDCLEFELSDVKEPVVVETRLVPCAYQHRKDNANRDKIERARAEDRKCRGLPMEYFCKNLYWPERGAFVCLHTDKMGLGTGHCHSCKIKQSQNENVFMLNPAMTSFAYHGTEYHVHDFLYLGPHHFAVDPRDNETFKSGRNVGLKAYVVCHLLEIEVPKSPKQADLETVKVKVRRFFRPEDISAEKAYRSDIREVYYSEKIVMLPIAAIEGKCEVRKKQDLPSLDSPYILEHVFFCEHLYDPEKGALKQLPACINLNPFGERIINDAASRKIKGKYKEGENDLNIIDKQSDLKNCLATLDIFAGCGGLSEGLQQSGVSVTKWAIEYDEPAGEAFNLNHPEALTFIDNCNVILRAIMAACGDSDDCISTSEAAELASKLDEKKISVLPRPGQVDFINGGPPCQGFSGMNRFNQSTWSKVQCEMILSFLSFVDYFRPKFFLLENVRTFISFNKRQTFQLTLVSLLEMGYQVRFGILEAGAYGVSQSRKRAFIWAASPEETLPEWPEPMNVFAGPELKITLNANIHHAAVRSTATGAPFRAITVRDTIGDLPAVGNGASVTAMDYKNEPVSWFQKGIRGGMHVLTDHISKEMIELNLIRCQRIPKRPGADWRDLPDEKVLLSNGQVVDLIPWCLPNTAKRHNQWKGLFGRLDWEGNFPTSITDPQPMGKVGMCFHPEQDRILTVRECARSQGFPDSYKFAGNIQNKHRQIGNAVPPPLAFALGRKLKEAIEGKCSTKWHCADLAS</sequence>
<feature type="region of interest" description="Disordered" evidence="11">
    <location>
        <begin position="1"/>
        <end position="69"/>
    </location>
</feature>
<evidence type="ECO:0000256" key="11">
    <source>
        <dbReference type="SAM" id="MobiDB-lite"/>
    </source>
</evidence>
<dbReference type="GO" id="GO:0005634">
    <property type="term" value="C:nucleus"/>
    <property type="evidence" value="ECO:0007669"/>
    <property type="project" value="UniProtKB-SubCell"/>
</dbReference>
<evidence type="ECO:0000256" key="10">
    <source>
        <dbReference type="PROSITE-ProRule" id="PRU01016"/>
    </source>
</evidence>
<dbReference type="Pfam" id="PF01426">
    <property type="entry name" value="BAH"/>
    <property type="match status" value="2"/>
</dbReference>
<dbReference type="FunFam" id="3.90.120.10:FF:000004">
    <property type="entry name" value="DNA (cytosine-5)-methyltransferase"/>
    <property type="match status" value="1"/>
</dbReference>
<dbReference type="PANTHER" id="PTHR10629:SF52">
    <property type="entry name" value="DNA (CYTOSINE-5)-METHYLTRANSFERASE 1"/>
    <property type="match status" value="1"/>
</dbReference>
<comment type="similarity">
    <text evidence="8 10">Belongs to the class I-like SAM-binding methyltransferase superfamily. C5-methyltransferase family.</text>
</comment>
<evidence type="ECO:0000256" key="9">
    <source>
        <dbReference type="PIRSR" id="PIRSR037404-1"/>
    </source>
</evidence>
<dbReference type="CDD" id="cd04708">
    <property type="entry name" value="BAH_plantDCM_II"/>
    <property type="match status" value="1"/>
</dbReference>
<keyword evidence="4 8" id="KW-0949">S-adenosyl-L-methionine</keyword>
<evidence type="ECO:0000256" key="4">
    <source>
        <dbReference type="ARBA" id="ARBA00022691"/>
    </source>
</evidence>
<dbReference type="InterPro" id="IPR001525">
    <property type="entry name" value="C5_MeTfrase"/>
</dbReference>
<evidence type="ECO:0000259" key="12">
    <source>
        <dbReference type="PROSITE" id="PS51038"/>
    </source>
</evidence>
<gene>
    <name evidence="13" type="ORF">ILEXP_LOCUS1146</name>
</gene>
<feature type="region of interest" description="Disordered" evidence="11">
    <location>
        <begin position="671"/>
        <end position="706"/>
    </location>
</feature>
<dbReference type="FunFam" id="3.90.120.10:FF:000002">
    <property type="entry name" value="DNA (cytosine-5)-methyltransferase"/>
    <property type="match status" value="1"/>
</dbReference>
<evidence type="ECO:0000256" key="8">
    <source>
        <dbReference type="PIRNR" id="PIRNR037404"/>
    </source>
</evidence>
<dbReference type="InterPro" id="IPR050390">
    <property type="entry name" value="C5-Methyltransferase"/>
</dbReference>
<keyword evidence="14" id="KW-1185">Reference proteome</keyword>
<dbReference type="PRINTS" id="PR00105">
    <property type="entry name" value="C5METTRFRASE"/>
</dbReference>
<evidence type="ECO:0000256" key="1">
    <source>
        <dbReference type="ARBA" id="ARBA00004123"/>
    </source>
</evidence>
<evidence type="ECO:0000256" key="5">
    <source>
        <dbReference type="ARBA" id="ARBA00022737"/>
    </source>
</evidence>
<dbReference type="PIRSF" id="PIRSF037404">
    <property type="entry name" value="DNMT1"/>
    <property type="match status" value="1"/>
</dbReference>
<dbReference type="GO" id="GO:0003677">
    <property type="term" value="F:DNA binding"/>
    <property type="evidence" value="ECO:0007669"/>
    <property type="project" value="UniProtKB-KW"/>
</dbReference>
<dbReference type="PROSITE" id="PS00095">
    <property type="entry name" value="C5_MTASE_2"/>
    <property type="match status" value="1"/>
</dbReference>
<evidence type="ECO:0000256" key="6">
    <source>
        <dbReference type="ARBA" id="ARBA00023125"/>
    </source>
</evidence>
<dbReference type="Proteomes" id="UP001642360">
    <property type="component" value="Unassembled WGS sequence"/>
</dbReference>
<comment type="caution">
    <text evidence="13">The sequence shown here is derived from an EMBL/GenBank/DDBJ whole genome shotgun (WGS) entry which is preliminary data.</text>
</comment>
<dbReference type="GO" id="GO:0003886">
    <property type="term" value="F:DNA (cytosine-5-)-methyltransferase activity"/>
    <property type="evidence" value="ECO:0007669"/>
    <property type="project" value="UniProtKB-UniRule"/>
</dbReference>
<evidence type="ECO:0000256" key="3">
    <source>
        <dbReference type="ARBA" id="ARBA00022679"/>
    </source>
</evidence>
<keyword evidence="3 8" id="KW-0808">Transferase</keyword>
<keyword evidence="2 8" id="KW-0489">Methyltransferase</keyword>
<feature type="compositionally biased region" description="Acidic residues" evidence="11">
    <location>
        <begin position="685"/>
        <end position="702"/>
    </location>
</feature>
<keyword evidence="5" id="KW-0677">Repeat</keyword>
<feature type="compositionally biased region" description="Basic residues" evidence="11">
    <location>
        <begin position="1"/>
        <end position="10"/>
    </location>
</feature>
<feature type="domain" description="BAH" evidence="12">
    <location>
        <begin position="756"/>
        <end position="890"/>
    </location>
</feature>
<evidence type="ECO:0000256" key="2">
    <source>
        <dbReference type="ARBA" id="ARBA00022603"/>
    </source>
</evidence>
<dbReference type="Gene3D" id="3.40.50.150">
    <property type="entry name" value="Vaccinia Virus protein VP39"/>
    <property type="match status" value="2"/>
</dbReference>
<dbReference type="InterPro" id="IPR043151">
    <property type="entry name" value="BAH_sf"/>
</dbReference>
<reference evidence="13 14" key="1">
    <citation type="submission" date="2024-02" db="EMBL/GenBank/DDBJ databases">
        <authorList>
            <person name="Vignale AGUSTIN F."/>
            <person name="Sosa J E."/>
            <person name="Modenutti C."/>
        </authorList>
    </citation>
    <scope>NUCLEOTIDE SEQUENCE [LARGE SCALE GENOMIC DNA]</scope>
</reference>
<evidence type="ECO:0000313" key="13">
    <source>
        <dbReference type="EMBL" id="CAK9134212.1"/>
    </source>
</evidence>
<feature type="active site" evidence="9 10">
    <location>
        <position position="1219"/>
    </location>
</feature>
<dbReference type="Pfam" id="PF00145">
    <property type="entry name" value="DNA_methylase"/>
    <property type="match status" value="2"/>
</dbReference>
<accession>A0ABC8QPB1</accession>
<dbReference type="PROSITE" id="PS00094">
    <property type="entry name" value="C5_MTASE_1"/>
    <property type="match status" value="1"/>
</dbReference>
<comment type="subcellular location">
    <subcellularLocation>
        <location evidence="1 8">Nucleus</location>
    </subcellularLocation>
</comment>
<dbReference type="InterPro" id="IPR018117">
    <property type="entry name" value="C5_DNA_meth_AS"/>
</dbReference>
<dbReference type="InterPro" id="IPR031303">
    <property type="entry name" value="C5_meth_CS"/>
</dbReference>
<dbReference type="Gene3D" id="2.30.30.490">
    <property type="match status" value="2"/>
</dbReference>
<protein>
    <recommendedName>
        <fullName evidence="8">DNA (cytosine-5)-methyltransferase</fullName>
        <ecNumber evidence="8">2.1.1.37</ecNumber>
    </recommendedName>
</protein>
<dbReference type="GO" id="GO:0032259">
    <property type="term" value="P:methylation"/>
    <property type="evidence" value="ECO:0007669"/>
    <property type="project" value="UniProtKB-KW"/>
</dbReference>
<dbReference type="Pfam" id="PF12047">
    <property type="entry name" value="DNMT1-RFD"/>
    <property type="match status" value="2"/>
</dbReference>
<dbReference type="GO" id="GO:0003682">
    <property type="term" value="F:chromatin binding"/>
    <property type="evidence" value="ECO:0007669"/>
    <property type="project" value="UniProtKB-UniRule"/>
</dbReference>
<feature type="domain" description="BAH" evidence="12">
    <location>
        <begin position="944"/>
        <end position="1069"/>
    </location>
</feature>
<evidence type="ECO:0000313" key="14">
    <source>
        <dbReference type="Proteomes" id="UP001642360"/>
    </source>
</evidence>
<dbReference type="SUPFAM" id="SSF53335">
    <property type="entry name" value="S-adenosyl-L-methionine-dependent methyltransferases"/>
    <property type="match status" value="1"/>
</dbReference>
<dbReference type="FunFam" id="3.40.50.150:FF:000108">
    <property type="entry name" value="DNA (cytosine-5)-methyltransferase"/>
    <property type="match status" value="1"/>
</dbReference>
<dbReference type="PANTHER" id="PTHR10629">
    <property type="entry name" value="CYTOSINE-SPECIFIC METHYLTRANSFERASE"/>
    <property type="match status" value="1"/>
</dbReference>
<name>A0ABC8QPB1_9AQUA</name>